<gene>
    <name evidence="2" type="ORF">GH815_12745</name>
</gene>
<dbReference type="GO" id="GO:0016747">
    <property type="term" value="F:acyltransferase activity, transferring groups other than amino-acyl groups"/>
    <property type="evidence" value="ECO:0007669"/>
    <property type="project" value="InterPro"/>
</dbReference>
<evidence type="ECO:0000313" key="3">
    <source>
        <dbReference type="Proteomes" id="UP000466730"/>
    </source>
</evidence>
<dbReference type="PROSITE" id="PS51186">
    <property type="entry name" value="GNAT"/>
    <property type="match status" value="1"/>
</dbReference>
<name>A0A844BBN6_9RHOB</name>
<dbReference type="PANTHER" id="PTHR43792:SF1">
    <property type="entry name" value="N-ACETYLTRANSFERASE DOMAIN-CONTAINING PROTEIN"/>
    <property type="match status" value="1"/>
</dbReference>
<dbReference type="InterPro" id="IPR051531">
    <property type="entry name" value="N-acetyltransferase"/>
</dbReference>
<evidence type="ECO:0000259" key="1">
    <source>
        <dbReference type="PROSITE" id="PS51186"/>
    </source>
</evidence>
<protein>
    <submittedName>
        <fullName evidence="2">GNAT family N-acetyltransferase</fullName>
    </submittedName>
</protein>
<feature type="domain" description="N-acetyltransferase" evidence="1">
    <location>
        <begin position="28"/>
        <end position="179"/>
    </location>
</feature>
<organism evidence="2 3">
    <name type="scientific">Rhodovulum strictum</name>
    <dbReference type="NCBI Taxonomy" id="58314"/>
    <lineage>
        <taxon>Bacteria</taxon>
        <taxon>Pseudomonadati</taxon>
        <taxon>Pseudomonadota</taxon>
        <taxon>Alphaproteobacteria</taxon>
        <taxon>Rhodobacterales</taxon>
        <taxon>Paracoccaceae</taxon>
        <taxon>Rhodovulum</taxon>
    </lineage>
</organism>
<accession>A0A844BBN6</accession>
<dbReference type="PANTHER" id="PTHR43792">
    <property type="entry name" value="GNAT FAMILY, PUTATIVE (AFU_ORTHOLOGUE AFUA_3G00765)-RELATED-RELATED"/>
    <property type="match status" value="1"/>
</dbReference>
<dbReference type="Proteomes" id="UP000466730">
    <property type="component" value="Unassembled WGS sequence"/>
</dbReference>
<dbReference type="InterPro" id="IPR000182">
    <property type="entry name" value="GNAT_dom"/>
</dbReference>
<dbReference type="RefSeq" id="WP_153749158.1">
    <property type="nucleotide sequence ID" value="NZ_BAAADI010000006.1"/>
</dbReference>
<dbReference type="EMBL" id="WJPO01000020">
    <property type="protein sequence ID" value="MRH21864.1"/>
    <property type="molecule type" value="Genomic_DNA"/>
</dbReference>
<dbReference type="AlphaFoldDB" id="A0A844BBN6"/>
<dbReference type="InterPro" id="IPR016181">
    <property type="entry name" value="Acyl_CoA_acyltransferase"/>
</dbReference>
<dbReference type="SUPFAM" id="SSF55729">
    <property type="entry name" value="Acyl-CoA N-acyltransferases (Nat)"/>
    <property type="match status" value="1"/>
</dbReference>
<dbReference type="Pfam" id="PF13302">
    <property type="entry name" value="Acetyltransf_3"/>
    <property type="match status" value="1"/>
</dbReference>
<keyword evidence="2" id="KW-0808">Transferase</keyword>
<reference evidence="2 3" key="1">
    <citation type="submission" date="2019-11" db="EMBL/GenBank/DDBJ databases">
        <title>Draft Whole-Genome sequence of the marine photosynthetic bacterium Rhodovulum strictum DSM 11289.</title>
        <authorList>
            <person name="Kyndt J.A."/>
            <person name="Meyer T.E."/>
        </authorList>
    </citation>
    <scope>NUCLEOTIDE SEQUENCE [LARGE SCALE GENOMIC DNA]</scope>
    <source>
        <strain evidence="2 3">DSM 11289</strain>
    </source>
</reference>
<keyword evidence="3" id="KW-1185">Reference proteome</keyword>
<proteinExistence type="predicted"/>
<evidence type="ECO:0000313" key="2">
    <source>
        <dbReference type="EMBL" id="MRH21864.1"/>
    </source>
</evidence>
<dbReference type="Gene3D" id="3.40.630.30">
    <property type="match status" value="1"/>
</dbReference>
<dbReference type="OrthoDB" id="9804153at2"/>
<sequence>MKLDIVSSQSVIEASRFVLRPVRRSDAGLLRLYSGDERVARFTRTIPHPLPPGATEAFIQRAQNPDRSEDVWVMDGADHGLSEVLGVIGLDRMERDQSQIGYWVAPAFWNTGIASEAVHALLDANPQGCRTIFAEVFQDNPGSARVLTNAGFEYIGDAEAFSVARGAKVATWTYLKRLD</sequence>
<comment type="caution">
    <text evidence="2">The sequence shown here is derived from an EMBL/GenBank/DDBJ whole genome shotgun (WGS) entry which is preliminary data.</text>
</comment>